<name>A0A919Y2L5_9BACL</name>
<dbReference type="InterPro" id="IPR029058">
    <property type="entry name" value="AB_hydrolase_fold"/>
</dbReference>
<dbReference type="PANTHER" id="PTHR48081">
    <property type="entry name" value="AB HYDROLASE SUPERFAMILY PROTEIN C4A8.06C"/>
    <property type="match status" value="1"/>
</dbReference>
<dbReference type="Proteomes" id="UP000678895">
    <property type="component" value="Unassembled WGS sequence"/>
</dbReference>
<comment type="caution">
    <text evidence="3">The sequence shown here is derived from an EMBL/GenBank/DDBJ whole genome shotgun (WGS) entry which is preliminary data.</text>
</comment>
<feature type="domain" description="BD-FAE-like" evidence="2">
    <location>
        <begin position="37"/>
        <end position="224"/>
    </location>
</feature>
<dbReference type="InterPro" id="IPR050300">
    <property type="entry name" value="GDXG_lipolytic_enzyme"/>
</dbReference>
<dbReference type="EMBL" id="BORS01000002">
    <property type="protein sequence ID" value="GIO41047.1"/>
    <property type="molecule type" value="Genomic_DNA"/>
</dbReference>
<dbReference type="SUPFAM" id="SSF53474">
    <property type="entry name" value="alpha/beta-Hydrolases"/>
    <property type="match status" value="1"/>
</dbReference>
<sequence>MRWGLQMKIVDLNPNPGSKARLVGYLHDIEKESMGNRVERPCVVICPGGGFEILSPREADPPATAFFAKGYHVFTLYYSIREEASELRPIMDISLAIAKIRENAAAWGIIPRQIAVCGFSAGGYVAASSGTLWNHPKLLEADGSQDGQGRPDAMVLCYPVITAGEFAHRGSIERLGPGWNEAEREAAFSLENHVTASTPPAFLWHTVEDASVPVENSMRFAAALRRAGVPFECHLYQNGRHGMSMCTTEVNSRDDHLATWFPLCLEWLSRQFAFEY</sequence>
<keyword evidence="1" id="KW-0378">Hydrolase</keyword>
<evidence type="ECO:0000313" key="4">
    <source>
        <dbReference type="Proteomes" id="UP000678895"/>
    </source>
</evidence>
<keyword evidence="4" id="KW-1185">Reference proteome</keyword>
<dbReference type="RefSeq" id="WP_301625045.1">
    <property type="nucleotide sequence ID" value="NZ_BORS01000002.1"/>
</dbReference>
<dbReference type="GO" id="GO:0016787">
    <property type="term" value="F:hydrolase activity"/>
    <property type="evidence" value="ECO:0007669"/>
    <property type="project" value="UniProtKB-KW"/>
</dbReference>
<dbReference type="Pfam" id="PF20434">
    <property type="entry name" value="BD-FAE"/>
    <property type="match status" value="1"/>
</dbReference>
<evidence type="ECO:0000256" key="1">
    <source>
        <dbReference type="ARBA" id="ARBA00022801"/>
    </source>
</evidence>
<organism evidence="3 4">
    <name type="scientific">Paenibacillus apis</name>
    <dbReference type="NCBI Taxonomy" id="1792174"/>
    <lineage>
        <taxon>Bacteria</taxon>
        <taxon>Bacillati</taxon>
        <taxon>Bacillota</taxon>
        <taxon>Bacilli</taxon>
        <taxon>Bacillales</taxon>
        <taxon>Paenibacillaceae</taxon>
        <taxon>Paenibacillus</taxon>
    </lineage>
</organism>
<proteinExistence type="predicted"/>
<dbReference type="InterPro" id="IPR049492">
    <property type="entry name" value="BD-FAE-like_dom"/>
</dbReference>
<dbReference type="PANTHER" id="PTHR48081:SF6">
    <property type="entry name" value="PEPTIDASE S9 PROLYL OLIGOPEPTIDASE CATALYTIC DOMAIN-CONTAINING PROTEIN"/>
    <property type="match status" value="1"/>
</dbReference>
<reference evidence="3" key="1">
    <citation type="submission" date="2021-03" db="EMBL/GenBank/DDBJ databases">
        <title>Antimicrobial resistance genes in bacteria isolated from Japanese honey, and their potential for conferring macrolide and lincosamide resistance in the American foulbrood pathogen Paenibacillus larvae.</title>
        <authorList>
            <person name="Okamoto M."/>
            <person name="Kumagai M."/>
            <person name="Kanamori H."/>
            <person name="Takamatsu D."/>
        </authorList>
    </citation>
    <scope>NUCLEOTIDE SEQUENCE</scope>
    <source>
        <strain evidence="3">J41TS4</strain>
    </source>
</reference>
<dbReference type="Gene3D" id="3.40.50.1820">
    <property type="entry name" value="alpha/beta hydrolase"/>
    <property type="match status" value="1"/>
</dbReference>
<evidence type="ECO:0000313" key="3">
    <source>
        <dbReference type="EMBL" id="GIO41047.1"/>
    </source>
</evidence>
<accession>A0A919Y2L5</accession>
<evidence type="ECO:0000259" key="2">
    <source>
        <dbReference type="Pfam" id="PF20434"/>
    </source>
</evidence>
<dbReference type="AlphaFoldDB" id="A0A919Y2L5"/>
<gene>
    <name evidence="3" type="ORF">J41TS4_08050</name>
</gene>
<protein>
    <submittedName>
        <fullName evidence="3">Acetylesterase</fullName>
    </submittedName>
</protein>